<evidence type="ECO:0000256" key="6">
    <source>
        <dbReference type="ARBA" id="ARBA00041184"/>
    </source>
</evidence>
<evidence type="ECO:0000256" key="5">
    <source>
        <dbReference type="ARBA" id="ARBA00022691"/>
    </source>
</evidence>
<comment type="similarity">
    <text evidence="1">Belongs to the class I-like SAM-binding methyltransferase superfamily. RNA methyltransferase RlmE family.</text>
</comment>
<evidence type="ECO:0000256" key="2">
    <source>
        <dbReference type="ARBA" id="ARBA00022552"/>
    </source>
</evidence>
<protein>
    <recommendedName>
        <fullName evidence="6">rRNA methyltransferase 2, mitochondrial</fullName>
    </recommendedName>
</protein>
<keyword evidence="3 8" id="KW-0489">Methyltransferase</keyword>
<dbReference type="InterPro" id="IPR050082">
    <property type="entry name" value="RNA_methyltr_RlmE"/>
</dbReference>
<dbReference type="PANTHER" id="PTHR10920:SF18">
    <property type="entry name" value="RRNA METHYLTRANSFERASE 2, MITOCHONDRIAL"/>
    <property type="match status" value="1"/>
</dbReference>
<dbReference type="PANTHER" id="PTHR10920">
    <property type="entry name" value="RIBOSOMAL RNA METHYLTRANSFERASE"/>
    <property type="match status" value="1"/>
</dbReference>
<evidence type="ECO:0000313" key="9">
    <source>
        <dbReference type="Proteomes" id="UP001583280"/>
    </source>
</evidence>
<feature type="domain" description="Ribosomal RNA methyltransferase FtsJ" evidence="7">
    <location>
        <begin position="2"/>
        <end position="69"/>
    </location>
</feature>
<sequence>MSADLCEAALMFAQDTLRAGGHFVCKFYQGSEDKAFELKLKTMFTKVFREKPDSSRKVSKESYFVALRRKRNATKKTTTKGIEH</sequence>
<dbReference type="Gene3D" id="3.40.50.150">
    <property type="entry name" value="Vaccinia Virus protein VP39"/>
    <property type="match status" value="1"/>
</dbReference>
<dbReference type="InterPro" id="IPR029063">
    <property type="entry name" value="SAM-dependent_MTases_sf"/>
</dbReference>
<dbReference type="SUPFAM" id="SSF53335">
    <property type="entry name" value="S-adenosyl-L-methionine-dependent methyltransferases"/>
    <property type="match status" value="1"/>
</dbReference>
<keyword evidence="2" id="KW-0698">rRNA processing</keyword>
<dbReference type="Proteomes" id="UP001583280">
    <property type="component" value="Unassembled WGS sequence"/>
</dbReference>
<dbReference type="Pfam" id="PF01728">
    <property type="entry name" value="FtsJ"/>
    <property type="match status" value="1"/>
</dbReference>
<evidence type="ECO:0000256" key="3">
    <source>
        <dbReference type="ARBA" id="ARBA00022603"/>
    </source>
</evidence>
<dbReference type="GO" id="GO:0032259">
    <property type="term" value="P:methylation"/>
    <property type="evidence" value="ECO:0007669"/>
    <property type="project" value="UniProtKB-KW"/>
</dbReference>
<keyword evidence="9" id="KW-1185">Reference proteome</keyword>
<organism evidence="8 9">
    <name type="scientific">Ceratocystis pirilliformis</name>
    <dbReference type="NCBI Taxonomy" id="259994"/>
    <lineage>
        <taxon>Eukaryota</taxon>
        <taxon>Fungi</taxon>
        <taxon>Dikarya</taxon>
        <taxon>Ascomycota</taxon>
        <taxon>Pezizomycotina</taxon>
        <taxon>Sordariomycetes</taxon>
        <taxon>Hypocreomycetidae</taxon>
        <taxon>Microascales</taxon>
        <taxon>Ceratocystidaceae</taxon>
        <taxon>Ceratocystis</taxon>
    </lineage>
</organism>
<proteinExistence type="inferred from homology"/>
<evidence type="ECO:0000313" key="8">
    <source>
        <dbReference type="EMBL" id="KAL1902073.1"/>
    </source>
</evidence>
<gene>
    <name evidence="8" type="primary">MRM2_1</name>
    <name evidence="8" type="ORF">Cpir12675_000180</name>
</gene>
<evidence type="ECO:0000256" key="4">
    <source>
        <dbReference type="ARBA" id="ARBA00022679"/>
    </source>
</evidence>
<comment type="caution">
    <text evidence="8">The sequence shown here is derived from an EMBL/GenBank/DDBJ whole genome shotgun (WGS) entry which is preliminary data.</text>
</comment>
<reference evidence="8 9" key="1">
    <citation type="journal article" date="2024" name="IMA Fungus">
        <title>IMA Genome - F19 : A genome assembly and annotation guide to empower mycologists, including annotated draft genome sequences of Ceratocystis pirilliformis, Diaporthe australafricana, Fusarium ophioides, Paecilomyces lecythidis, and Sporothrix stenoceras.</title>
        <authorList>
            <person name="Aylward J."/>
            <person name="Wilson A.M."/>
            <person name="Visagie C.M."/>
            <person name="Spraker J."/>
            <person name="Barnes I."/>
            <person name="Buitendag C."/>
            <person name="Ceriani C."/>
            <person name="Del Mar Angel L."/>
            <person name="du Plessis D."/>
            <person name="Fuchs T."/>
            <person name="Gasser K."/>
            <person name="Kramer D."/>
            <person name="Li W."/>
            <person name="Munsamy K."/>
            <person name="Piso A."/>
            <person name="Price J.L."/>
            <person name="Sonnekus B."/>
            <person name="Thomas C."/>
            <person name="van der Nest A."/>
            <person name="van Dijk A."/>
            <person name="van Heerden A."/>
            <person name="van Vuuren N."/>
            <person name="Yilmaz N."/>
            <person name="Duong T.A."/>
            <person name="van der Merwe N.A."/>
            <person name="Wingfield M.J."/>
            <person name="Wingfield B.D."/>
        </authorList>
    </citation>
    <scope>NUCLEOTIDE SEQUENCE [LARGE SCALE GENOMIC DNA]</scope>
    <source>
        <strain evidence="8 9">CMW 12675</strain>
    </source>
</reference>
<accession>A0ABR3ZN06</accession>
<keyword evidence="4 8" id="KW-0808">Transferase</keyword>
<dbReference type="EMBL" id="JAWDJO010000002">
    <property type="protein sequence ID" value="KAL1902073.1"/>
    <property type="molecule type" value="Genomic_DNA"/>
</dbReference>
<dbReference type="InterPro" id="IPR002877">
    <property type="entry name" value="RNA_MeTrfase_FtsJ_dom"/>
</dbReference>
<name>A0ABR3ZN06_9PEZI</name>
<dbReference type="GO" id="GO:0004481">
    <property type="term" value="F:methylene-fatty-acyl-phospholipid synthase activity"/>
    <property type="evidence" value="ECO:0007669"/>
    <property type="project" value="UniProtKB-EC"/>
</dbReference>
<keyword evidence="5" id="KW-0949">S-adenosyl-L-methionine</keyword>
<evidence type="ECO:0000256" key="1">
    <source>
        <dbReference type="ARBA" id="ARBA00009258"/>
    </source>
</evidence>
<evidence type="ECO:0000259" key="7">
    <source>
        <dbReference type="Pfam" id="PF01728"/>
    </source>
</evidence>